<sequence>MEVDPYVGRQTSLNKRDHGQWLQIQRNTFTNWVNEGLRTRGIVIQDIRTDLSDGVNLVALVEALTRHRISGAVARPSNQYQKLQNITVALEAVSRDGVKIVNIDSSDIVACNLKLVLALVWQLVLKYQVGLSTTQNRAWILLWLKAVVPDCSISNFTTDWNDGIALHALLDFCKPGISPNWRQMDRMNSAE</sequence>
<dbReference type="SUPFAM" id="SSF47576">
    <property type="entry name" value="Calponin-homology domain, CH-domain"/>
    <property type="match status" value="1"/>
</dbReference>
<evidence type="ECO:0000313" key="4">
    <source>
        <dbReference type="Proteomes" id="UP000694888"/>
    </source>
</evidence>
<evidence type="ECO:0000259" key="3">
    <source>
        <dbReference type="PROSITE" id="PS50021"/>
    </source>
</evidence>
<proteinExistence type="predicted"/>
<organism evidence="4 5">
    <name type="scientific">Aplysia californica</name>
    <name type="common">California sea hare</name>
    <dbReference type="NCBI Taxonomy" id="6500"/>
    <lineage>
        <taxon>Eukaryota</taxon>
        <taxon>Metazoa</taxon>
        <taxon>Spiralia</taxon>
        <taxon>Lophotrochozoa</taxon>
        <taxon>Mollusca</taxon>
        <taxon>Gastropoda</taxon>
        <taxon>Heterobranchia</taxon>
        <taxon>Euthyneura</taxon>
        <taxon>Tectipleura</taxon>
        <taxon>Aplysiida</taxon>
        <taxon>Aplysioidea</taxon>
        <taxon>Aplysiidae</taxon>
        <taxon>Aplysia</taxon>
    </lineage>
</organism>
<dbReference type="PROSITE" id="PS50021">
    <property type="entry name" value="CH"/>
    <property type="match status" value="2"/>
</dbReference>
<feature type="domain" description="Calponin-homology (CH)" evidence="3">
    <location>
        <begin position="134"/>
        <end position="191"/>
    </location>
</feature>
<gene>
    <name evidence="5" type="primary">LOC118477304</name>
</gene>
<dbReference type="PANTHER" id="PTHR38537:SF8">
    <property type="entry name" value="FILAMIN-A"/>
    <property type="match status" value="1"/>
</dbReference>
<dbReference type="SMART" id="SM00033">
    <property type="entry name" value="CH"/>
    <property type="match status" value="1"/>
</dbReference>
<dbReference type="RefSeq" id="XP_035824349.1">
    <property type="nucleotide sequence ID" value="XM_035968456.1"/>
</dbReference>
<dbReference type="InterPro" id="IPR001715">
    <property type="entry name" value="CH_dom"/>
</dbReference>
<dbReference type="PANTHER" id="PTHR38537">
    <property type="entry name" value="JITTERBUG, ISOFORM N"/>
    <property type="match status" value="1"/>
</dbReference>
<evidence type="ECO:0000256" key="2">
    <source>
        <dbReference type="ARBA" id="ARBA00023203"/>
    </source>
</evidence>
<dbReference type="InterPro" id="IPR044801">
    <property type="entry name" value="Filamin"/>
</dbReference>
<evidence type="ECO:0000256" key="1">
    <source>
        <dbReference type="ARBA" id="ARBA00022737"/>
    </source>
</evidence>
<keyword evidence="2" id="KW-0009">Actin-binding</keyword>
<dbReference type="InterPro" id="IPR001589">
    <property type="entry name" value="Actinin_actin-bd_CS"/>
</dbReference>
<name>A0ABM1VPK7_APLCA</name>
<dbReference type="PROSITE" id="PS00020">
    <property type="entry name" value="ACTININ_2"/>
    <property type="match status" value="1"/>
</dbReference>
<keyword evidence="1" id="KW-0677">Repeat</keyword>
<dbReference type="Proteomes" id="UP000694888">
    <property type="component" value="Unplaced"/>
</dbReference>
<evidence type="ECO:0000313" key="5">
    <source>
        <dbReference type="RefSeq" id="XP_035824349.1"/>
    </source>
</evidence>
<protein>
    <submittedName>
        <fullName evidence="5">Filamin-A-like</fullName>
    </submittedName>
</protein>
<dbReference type="Gene3D" id="1.10.418.10">
    <property type="entry name" value="Calponin-like domain"/>
    <property type="match status" value="2"/>
</dbReference>
<dbReference type="GeneID" id="118477304"/>
<dbReference type="Pfam" id="PF00307">
    <property type="entry name" value="CH"/>
    <property type="match status" value="2"/>
</dbReference>
<reference evidence="5" key="1">
    <citation type="submission" date="2025-08" db="UniProtKB">
        <authorList>
            <consortium name="RefSeq"/>
        </authorList>
    </citation>
    <scope>IDENTIFICATION</scope>
</reference>
<feature type="domain" description="Calponin-homology (CH)" evidence="3">
    <location>
        <begin position="23"/>
        <end position="128"/>
    </location>
</feature>
<accession>A0ABM1VPK7</accession>
<dbReference type="InterPro" id="IPR036872">
    <property type="entry name" value="CH_dom_sf"/>
</dbReference>
<keyword evidence="4" id="KW-1185">Reference proteome</keyword>
<dbReference type="PROSITE" id="PS00019">
    <property type="entry name" value="ACTININ_1"/>
    <property type="match status" value="1"/>
</dbReference>